<reference evidence="2" key="1">
    <citation type="submission" date="2017-01" db="EMBL/GenBank/DDBJ databases">
        <title>Genome Analysis of Deinococcus marmoris KOPRI26562.</title>
        <authorList>
            <person name="Kim J.H."/>
            <person name="Oh H.-M."/>
        </authorList>
    </citation>
    <scope>NUCLEOTIDE SEQUENCE [LARGE SCALE GENOMIC DNA]</scope>
    <source>
        <strain evidence="2">PAMC 26633</strain>
    </source>
</reference>
<dbReference type="EMBL" id="MTHB01000111">
    <property type="protein sequence ID" value="OXC76867.1"/>
    <property type="molecule type" value="Genomic_DNA"/>
</dbReference>
<name>A0A226X1H4_CABSO</name>
<sequence>MSSAIRSWLSEVLSTFIVANRVANRLHLQCVIEYSEQDHFK</sequence>
<evidence type="ECO:0000313" key="2">
    <source>
        <dbReference type="Proteomes" id="UP000214720"/>
    </source>
</evidence>
<gene>
    <name evidence="1" type="ORF">BSU04_19800</name>
</gene>
<dbReference type="Proteomes" id="UP000214720">
    <property type="component" value="Unassembled WGS sequence"/>
</dbReference>
<organism evidence="1 2">
    <name type="scientific">Caballeronia sordidicola</name>
    <name type="common">Burkholderia sordidicola</name>
    <dbReference type="NCBI Taxonomy" id="196367"/>
    <lineage>
        <taxon>Bacteria</taxon>
        <taxon>Pseudomonadati</taxon>
        <taxon>Pseudomonadota</taxon>
        <taxon>Betaproteobacteria</taxon>
        <taxon>Burkholderiales</taxon>
        <taxon>Burkholderiaceae</taxon>
        <taxon>Caballeronia</taxon>
    </lineage>
</organism>
<accession>A0A226X1H4</accession>
<dbReference type="AlphaFoldDB" id="A0A226X1H4"/>
<proteinExistence type="predicted"/>
<evidence type="ECO:0000313" key="1">
    <source>
        <dbReference type="EMBL" id="OXC76867.1"/>
    </source>
</evidence>
<protein>
    <submittedName>
        <fullName evidence="1">Uncharacterized protein</fullName>
    </submittedName>
</protein>
<comment type="caution">
    <text evidence="1">The sequence shown here is derived from an EMBL/GenBank/DDBJ whole genome shotgun (WGS) entry which is preliminary data.</text>
</comment>